<dbReference type="SUPFAM" id="SSF69118">
    <property type="entry name" value="AhpD-like"/>
    <property type="match status" value="1"/>
</dbReference>
<dbReference type="Proteomes" id="UP000238083">
    <property type="component" value="Unassembled WGS sequence"/>
</dbReference>
<name>A0A2T0QUU6_9ACTN</name>
<evidence type="ECO:0000259" key="1">
    <source>
        <dbReference type="Pfam" id="PF02627"/>
    </source>
</evidence>
<organism evidence="2 3">
    <name type="scientific">Kineococcus rhizosphaerae</name>
    <dbReference type="NCBI Taxonomy" id="559628"/>
    <lineage>
        <taxon>Bacteria</taxon>
        <taxon>Bacillati</taxon>
        <taxon>Actinomycetota</taxon>
        <taxon>Actinomycetes</taxon>
        <taxon>Kineosporiales</taxon>
        <taxon>Kineosporiaceae</taxon>
        <taxon>Kineococcus</taxon>
    </lineage>
</organism>
<dbReference type="InterPro" id="IPR029032">
    <property type="entry name" value="AhpD-like"/>
</dbReference>
<dbReference type="EMBL" id="PVZF01000022">
    <property type="protein sequence ID" value="PRY08941.1"/>
    <property type="molecule type" value="Genomic_DNA"/>
</dbReference>
<dbReference type="OrthoDB" id="8479079at2"/>
<evidence type="ECO:0000313" key="2">
    <source>
        <dbReference type="EMBL" id="PRY08941.1"/>
    </source>
</evidence>
<comment type="caution">
    <text evidence="2">The sequence shown here is derived from an EMBL/GenBank/DDBJ whole genome shotgun (WGS) entry which is preliminary data.</text>
</comment>
<dbReference type="Pfam" id="PF02627">
    <property type="entry name" value="CMD"/>
    <property type="match status" value="1"/>
</dbReference>
<dbReference type="InterPro" id="IPR003779">
    <property type="entry name" value="CMD-like"/>
</dbReference>
<dbReference type="Gene3D" id="1.20.1290.10">
    <property type="entry name" value="AhpD-like"/>
    <property type="match status" value="1"/>
</dbReference>
<dbReference type="RefSeq" id="WP_106215553.1">
    <property type="nucleotide sequence ID" value="NZ_PVZF01000022.1"/>
</dbReference>
<dbReference type="GO" id="GO:0051920">
    <property type="term" value="F:peroxiredoxin activity"/>
    <property type="evidence" value="ECO:0007669"/>
    <property type="project" value="InterPro"/>
</dbReference>
<feature type="domain" description="Carboxymuconolactone decarboxylase-like" evidence="1">
    <location>
        <begin position="48"/>
        <end position="129"/>
    </location>
</feature>
<gene>
    <name evidence="2" type="ORF">CLV37_12218</name>
</gene>
<sequence>MSNQTQSTQNQAETTLDPQAYIDDMARKRGYVLDYHKVMAKTDFPVLQAANHLVSAAYLDQRRLDRKTKELIFIVSLTVMRASKGQIQSHIRVALNLGLSPEEILEAIEISLPEAGIVAFQEGFEAWREIVGAEGLEPTVEAFDAGAANRGSAR</sequence>
<evidence type="ECO:0000313" key="3">
    <source>
        <dbReference type="Proteomes" id="UP000238083"/>
    </source>
</evidence>
<keyword evidence="3" id="KW-1185">Reference proteome</keyword>
<reference evidence="2 3" key="1">
    <citation type="submission" date="2018-03" db="EMBL/GenBank/DDBJ databases">
        <title>Genomic Encyclopedia of Archaeal and Bacterial Type Strains, Phase II (KMG-II): from individual species to whole genera.</title>
        <authorList>
            <person name="Goeker M."/>
        </authorList>
    </citation>
    <scope>NUCLEOTIDE SEQUENCE [LARGE SCALE GENOMIC DNA]</scope>
    <source>
        <strain evidence="2 3">DSM 19711</strain>
    </source>
</reference>
<dbReference type="AlphaFoldDB" id="A0A2T0QUU6"/>
<protein>
    <submittedName>
        <fullName evidence="2">4-carboxymuconolactone decarboxylase</fullName>
    </submittedName>
</protein>
<proteinExistence type="predicted"/>
<accession>A0A2T0QUU6</accession>